<comment type="pathway">
    <text evidence="3">Quinol/quinone metabolism; menaquinone biosynthesis.</text>
</comment>
<protein>
    <recommendedName>
        <fullName evidence="3 4">2-succinyl-6-hydroxy-2,4-cyclohexadiene-1-carboxylate synthase</fullName>
        <shortName evidence="3">SHCHC synthase</shortName>
        <ecNumber evidence="3 4">4.2.99.20</ecNumber>
    </recommendedName>
</protein>
<dbReference type="NCBIfam" id="TIGR03695">
    <property type="entry name" value="menH_SHCHC"/>
    <property type="match status" value="1"/>
</dbReference>
<comment type="subunit">
    <text evidence="3">Monomer.</text>
</comment>
<reference evidence="7 9" key="1">
    <citation type="submission" date="2020-11" db="EMBL/GenBank/DDBJ databases">
        <title>Insectihabitans protaetiae gen. nov. sp. nov. and Insectihabitans allomyrinae sp. nov., isolated from larvae of Protaetia brevitarsis seulensis and Allomyrina dichotoma, respectively.</title>
        <authorList>
            <person name="Lee S.D."/>
            <person name="Byeon Y.-S."/>
            <person name="Kim S.-M."/>
            <person name="Yang H.L."/>
            <person name="Kim I.S."/>
        </authorList>
    </citation>
    <scope>NUCLEOTIDE SEQUENCE</scope>
    <source>
        <strain evidence="7">CWB-B4</strain>
        <strain evidence="6 9">CWB-B43</strain>
    </source>
</reference>
<dbReference type="InterPro" id="IPR000073">
    <property type="entry name" value="AB_hydrolase_1"/>
</dbReference>
<dbReference type="RefSeq" id="WP_228398640.1">
    <property type="nucleotide sequence ID" value="NZ_JADRCP010000003.1"/>
</dbReference>
<organism evidence="7 8">
    <name type="scientific">Limnobaculum xujianqingii</name>
    <dbReference type="NCBI Taxonomy" id="2738837"/>
    <lineage>
        <taxon>Bacteria</taxon>
        <taxon>Pseudomonadati</taxon>
        <taxon>Pseudomonadota</taxon>
        <taxon>Gammaproteobacteria</taxon>
        <taxon>Enterobacterales</taxon>
        <taxon>Budviciaceae</taxon>
        <taxon>Limnobaculum</taxon>
    </lineage>
</organism>
<keyword evidence="2 3" id="KW-0456">Lyase</keyword>
<dbReference type="NCBIfam" id="NF008340">
    <property type="entry name" value="PRK11126.1"/>
    <property type="match status" value="1"/>
</dbReference>
<evidence type="ECO:0000313" key="7">
    <source>
        <dbReference type="EMBL" id="MBK5177169.1"/>
    </source>
</evidence>
<comment type="caution">
    <text evidence="7">The sequence shown here is derived from an EMBL/GenBank/DDBJ whole genome shotgun (WGS) entry which is preliminary data.</text>
</comment>
<evidence type="ECO:0000256" key="2">
    <source>
        <dbReference type="ARBA" id="ARBA00023239"/>
    </source>
</evidence>
<comment type="pathway">
    <text evidence="3">Quinol/quinone metabolism; 1,4-dihydroxy-2-naphthoate biosynthesis; 1,4-dihydroxy-2-naphthoate from chorismate: step 3/7.</text>
</comment>
<accession>A0A9D7FUU5</accession>
<dbReference type="Gene3D" id="3.40.50.1820">
    <property type="entry name" value="alpha/beta hydrolase"/>
    <property type="match status" value="1"/>
</dbReference>
<proteinExistence type="inferred from homology"/>
<dbReference type="GO" id="GO:0009234">
    <property type="term" value="P:menaquinone biosynthetic process"/>
    <property type="evidence" value="ECO:0007669"/>
    <property type="project" value="UniProtKB-UniRule"/>
</dbReference>
<evidence type="ECO:0000256" key="3">
    <source>
        <dbReference type="HAMAP-Rule" id="MF_01660"/>
    </source>
</evidence>
<evidence type="ECO:0000313" key="8">
    <source>
        <dbReference type="Proteomes" id="UP000807542"/>
    </source>
</evidence>
<dbReference type="PANTHER" id="PTHR42916">
    <property type="entry name" value="2-SUCCINYL-5-ENOLPYRUVYL-6-HYDROXY-3-CYCLOHEXENE-1-CARBOXYLATE SYNTHASE"/>
    <property type="match status" value="1"/>
</dbReference>
<dbReference type="EC" id="4.2.99.20" evidence="3 4"/>
<gene>
    <name evidence="3 7" type="primary">menH</name>
    <name evidence="7" type="ORF">I2492_12650</name>
    <name evidence="6" type="ORF">I2493_13055</name>
</gene>
<evidence type="ECO:0000313" key="6">
    <source>
        <dbReference type="EMBL" id="MBK5073937.1"/>
    </source>
</evidence>
<feature type="domain" description="AB hydrolase-1" evidence="5">
    <location>
        <begin position="17"/>
        <end position="242"/>
    </location>
</feature>
<keyword evidence="9" id="KW-1185">Reference proteome</keyword>
<dbReference type="Proteomes" id="UP000807542">
    <property type="component" value="Unassembled WGS sequence"/>
</dbReference>
<dbReference type="GO" id="GO:0070205">
    <property type="term" value="F:2-succinyl-6-hydroxy-2,4-cyclohexadiene-1-carboxylate synthase activity"/>
    <property type="evidence" value="ECO:0007669"/>
    <property type="project" value="UniProtKB-UniRule"/>
</dbReference>
<dbReference type="HAMAP" id="MF_01660">
    <property type="entry name" value="MenH"/>
    <property type="match status" value="1"/>
</dbReference>
<dbReference type="AlphaFoldDB" id="A0A9D7FUU5"/>
<dbReference type="EMBL" id="JADRCP010000003">
    <property type="protein sequence ID" value="MBK5177169.1"/>
    <property type="molecule type" value="Genomic_DNA"/>
</dbReference>
<sequence>MLAVTRYPSTEANDNQPWLVFLHGLLGDGQDWDAVLPHLNHWPCLTIDLPGHGKSQDISVNGFESLSQQLTETLLACNINRYILIGYSLGGRSAMYHTCFSDSEGLAGLVIEGGNPGLGSESERQARLQHDSRWAERFRHQPLPEVLTQWYQQPVFANLNDESRQRMILRRSHNDGSNIAQMLESTSLGCQPQLGELLKTRLKQRNIPFCYLCGEQDAKFQQIALENHFPLRIVAAAGHNAHSANPEGFAAQLLTFLKEC</sequence>
<evidence type="ECO:0000256" key="1">
    <source>
        <dbReference type="ARBA" id="ARBA00022428"/>
    </source>
</evidence>
<keyword evidence="1 3" id="KW-0474">Menaquinone biosynthesis</keyword>
<evidence type="ECO:0000256" key="4">
    <source>
        <dbReference type="NCBIfam" id="TIGR03695"/>
    </source>
</evidence>
<dbReference type="Pfam" id="PF00561">
    <property type="entry name" value="Abhydrolase_1"/>
    <property type="match status" value="1"/>
</dbReference>
<dbReference type="SUPFAM" id="SSF53474">
    <property type="entry name" value="alpha/beta-Hydrolases"/>
    <property type="match status" value="1"/>
</dbReference>
<dbReference type="Proteomes" id="UP001296969">
    <property type="component" value="Unassembled WGS sequence"/>
</dbReference>
<comment type="catalytic activity">
    <reaction evidence="3">
        <text>5-enolpyruvoyl-6-hydroxy-2-succinyl-cyclohex-3-ene-1-carboxylate = (1R,6R)-6-hydroxy-2-succinyl-cyclohexa-2,4-diene-1-carboxylate + pyruvate</text>
        <dbReference type="Rhea" id="RHEA:25597"/>
        <dbReference type="ChEBI" id="CHEBI:15361"/>
        <dbReference type="ChEBI" id="CHEBI:58689"/>
        <dbReference type="ChEBI" id="CHEBI:58818"/>
        <dbReference type="EC" id="4.2.99.20"/>
    </reaction>
</comment>
<name>A0A9D7FUU5_9GAMM</name>
<dbReference type="PANTHER" id="PTHR42916:SF1">
    <property type="entry name" value="PROTEIN PHYLLO, CHLOROPLASTIC"/>
    <property type="match status" value="1"/>
</dbReference>
<evidence type="ECO:0000259" key="5">
    <source>
        <dbReference type="Pfam" id="PF00561"/>
    </source>
</evidence>
<comment type="function">
    <text evidence="3">Catalyzes a proton abstraction reaction that results in 2,5-elimination of pyruvate from 2-succinyl-5-enolpyruvyl-6-hydroxy-3-cyclohexene-1-carboxylate (SEPHCHC) and the formation of 2-succinyl-6-hydroxy-2,4-cyclohexadiene-1-carboxylate (SHCHC).</text>
</comment>
<comment type="similarity">
    <text evidence="3">Belongs to the AB hydrolase superfamily. MenH family.</text>
</comment>
<dbReference type="InterPro" id="IPR022485">
    <property type="entry name" value="SHCHC_synthase_MenH"/>
</dbReference>
<dbReference type="EMBL" id="JADRCQ010000003">
    <property type="protein sequence ID" value="MBK5073937.1"/>
    <property type="molecule type" value="Genomic_DNA"/>
</dbReference>
<evidence type="ECO:0000313" key="9">
    <source>
        <dbReference type="Proteomes" id="UP001296969"/>
    </source>
</evidence>
<dbReference type="InterPro" id="IPR029058">
    <property type="entry name" value="AB_hydrolase_fold"/>
</dbReference>